<name>A0A0K8VHS2_BACLA</name>
<feature type="non-terminal residue" evidence="1">
    <location>
        <position position="1"/>
    </location>
</feature>
<gene>
    <name evidence="1" type="ORF">c7_g1_i10</name>
</gene>
<proteinExistence type="predicted"/>
<accession>A0A0K8VHS2</accession>
<reference evidence="1" key="1">
    <citation type="submission" date="2015-06" db="EMBL/GenBank/DDBJ databases">
        <authorList>
            <person name="Hoefler B.C."/>
            <person name="Straight P.D."/>
        </authorList>
    </citation>
    <scope>NUCLEOTIDE SEQUENCE</scope>
</reference>
<evidence type="ECO:0000313" key="1">
    <source>
        <dbReference type="EMBL" id="JAI38436.1"/>
    </source>
</evidence>
<sequence>YIWSSSSAIGLFDSMNAIHGKGIGEGVDGSTVNGGQYFSKVSCVRSPVGVLYDIVDVVKERPFDAPRRRFRSKQVTARVISTKTSQQELFGEEFVMLLNWEHKRLTV</sequence>
<dbReference type="EMBL" id="GDHF01013878">
    <property type="protein sequence ID" value="JAI38436.1"/>
    <property type="molecule type" value="Transcribed_RNA"/>
</dbReference>
<dbReference type="AlphaFoldDB" id="A0A0K8VHS2"/>
<organism evidence="1">
    <name type="scientific">Bactrocera latifrons</name>
    <name type="common">Malaysian fruit fly</name>
    <name type="synonym">Chaetodacus latifrons</name>
    <dbReference type="NCBI Taxonomy" id="174628"/>
    <lineage>
        <taxon>Eukaryota</taxon>
        <taxon>Metazoa</taxon>
        <taxon>Ecdysozoa</taxon>
        <taxon>Arthropoda</taxon>
        <taxon>Hexapoda</taxon>
        <taxon>Insecta</taxon>
        <taxon>Pterygota</taxon>
        <taxon>Neoptera</taxon>
        <taxon>Endopterygota</taxon>
        <taxon>Diptera</taxon>
        <taxon>Brachycera</taxon>
        <taxon>Muscomorpha</taxon>
        <taxon>Tephritoidea</taxon>
        <taxon>Tephritidae</taxon>
        <taxon>Bactrocera</taxon>
        <taxon>Bactrocera</taxon>
    </lineage>
</organism>
<protein>
    <submittedName>
        <fullName evidence="1">Uncharacterized protein</fullName>
    </submittedName>
</protein>